<dbReference type="OrthoDB" id="2963168at2759"/>
<reference evidence="1 2" key="1">
    <citation type="submission" date="2019-03" db="EMBL/GenBank/DDBJ databases">
        <title>Draft genome sequence of Xylaria hypoxylon DSM 108379, a ubiquitous saprotrophic-parasitic fungi on hardwood.</title>
        <authorList>
            <person name="Buettner E."/>
            <person name="Leonhardt S."/>
            <person name="Gebauer A.M."/>
            <person name="Liers C."/>
            <person name="Hofrichter M."/>
            <person name="Kellner H."/>
        </authorList>
    </citation>
    <scope>NUCLEOTIDE SEQUENCE [LARGE SCALE GENOMIC DNA]</scope>
    <source>
        <strain evidence="1 2">DSM 108379</strain>
    </source>
</reference>
<name>A0A4Z0Z3U8_9PEZI</name>
<evidence type="ECO:0000313" key="2">
    <source>
        <dbReference type="Proteomes" id="UP000297716"/>
    </source>
</evidence>
<dbReference type="PANTHER" id="PTHR14187">
    <property type="entry name" value="ALPHA KINASE/ELONGATION FACTOR 2 KINASE"/>
    <property type="match status" value="1"/>
</dbReference>
<dbReference type="PRINTS" id="PR00301">
    <property type="entry name" value="HEATSHOCK70"/>
</dbReference>
<comment type="caution">
    <text evidence="1">The sequence shown here is derived from an EMBL/GenBank/DDBJ whole genome shotgun (WGS) entry which is preliminary data.</text>
</comment>
<dbReference type="STRING" id="37992.A0A4Z0Z3U8"/>
<gene>
    <name evidence="1" type="ORF">E0Z10_g1906</name>
</gene>
<sequence length="609" mass="68487">MPSTKRLSDRLKLLNFEDDEVEDSLVIGIDFGTTYSGVAWATRVDFANGQVNFITSWPGHGREEGKAPTELWYSDDEEPAWGYEVPVDADPFRWFKLLLVRVEDLKPEVRDSKFLVRARAMMEESGRTAVDLVADYLRLLWEHITSTVDRARGETIVEALPIHVVITVPAIWESYERRAMEDSAKKAGILKYRLAGATKLTFAPEPEAAALSTLHEQGSGVRPGNVYIVCDAGGGTVDLISYEVKSTKPIVLAEAVEGTGRLAGGIFIDETFEQMCKGRLKHKWNQLSKAGLRDVMKNEWEYGIKPQFRPGKVGKTHIVSLPAELFRETASSLNDTKRKPYIKDGRIHFTDDDIKKPFANVFVDIKELVEGQIQKATKKGISVTGIILVGGLGASPYLYDYLKAMHSKAGITVLQSGGIKPRTAICRGAVMKGFLEEPDQHGVSAPIMIASTVSRASYGIDFLAKFDTLHHVEEDRVWDYDEALWMARNQMTWYLKRGQIVSRTEPVRMPWYNTYKPWKFDGTLSVILFQCNDEVPPNRKTSSVQQLGTLRCNLDILYSDLPKFRNHQGDRMKKLNFELEMVPSGASVEFVLYADGRKQGSKSVKISFE</sequence>
<dbReference type="EMBL" id="SKBN01000021">
    <property type="protein sequence ID" value="TGJ86878.1"/>
    <property type="molecule type" value="Genomic_DNA"/>
</dbReference>
<dbReference type="PANTHER" id="PTHR14187:SF5">
    <property type="entry name" value="HEAT SHOCK 70 KDA PROTEIN 12A"/>
    <property type="match status" value="1"/>
</dbReference>
<dbReference type="AlphaFoldDB" id="A0A4Z0Z3U8"/>
<evidence type="ECO:0008006" key="3">
    <source>
        <dbReference type="Google" id="ProtNLM"/>
    </source>
</evidence>
<dbReference type="SUPFAM" id="SSF53067">
    <property type="entry name" value="Actin-like ATPase domain"/>
    <property type="match status" value="2"/>
</dbReference>
<dbReference type="CDD" id="cd10170">
    <property type="entry name" value="ASKHA_NBD_HSP70"/>
    <property type="match status" value="1"/>
</dbReference>
<dbReference type="Proteomes" id="UP000297716">
    <property type="component" value="Unassembled WGS sequence"/>
</dbReference>
<protein>
    <recommendedName>
        <fullName evidence="3">Actin-like ATPase domain-containing protein</fullName>
    </recommendedName>
</protein>
<dbReference type="InterPro" id="IPR043129">
    <property type="entry name" value="ATPase_NBD"/>
</dbReference>
<keyword evidence="2" id="KW-1185">Reference proteome</keyword>
<evidence type="ECO:0000313" key="1">
    <source>
        <dbReference type="EMBL" id="TGJ86878.1"/>
    </source>
</evidence>
<accession>A0A4Z0Z3U8</accession>
<organism evidence="1 2">
    <name type="scientific">Xylaria hypoxylon</name>
    <dbReference type="NCBI Taxonomy" id="37992"/>
    <lineage>
        <taxon>Eukaryota</taxon>
        <taxon>Fungi</taxon>
        <taxon>Dikarya</taxon>
        <taxon>Ascomycota</taxon>
        <taxon>Pezizomycotina</taxon>
        <taxon>Sordariomycetes</taxon>
        <taxon>Xylariomycetidae</taxon>
        <taxon>Xylariales</taxon>
        <taxon>Xylariaceae</taxon>
        <taxon>Xylaria</taxon>
    </lineage>
</organism>
<proteinExistence type="predicted"/>
<dbReference type="Gene3D" id="3.30.420.40">
    <property type="match status" value="1"/>
</dbReference>